<accession>A0A8K0S6Q6</accession>
<evidence type="ECO:0000313" key="9">
    <source>
        <dbReference type="Proteomes" id="UP000813427"/>
    </source>
</evidence>
<dbReference type="Proteomes" id="UP000813427">
    <property type="component" value="Unassembled WGS sequence"/>
</dbReference>
<dbReference type="Gene3D" id="4.10.240.10">
    <property type="entry name" value="Zn(2)-C6 fungal-type DNA-binding domain"/>
    <property type="match status" value="1"/>
</dbReference>
<proteinExistence type="predicted"/>
<feature type="compositionally biased region" description="Low complexity" evidence="6">
    <location>
        <begin position="79"/>
        <end position="88"/>
    </location>
</feature>
<comment type="subcellular location">
    <subcellularLocation>
        <location evidence="1">Nucleus</location>
    </subcellularLocation>
</comment>
<gene>
    <name evidence="8" type="ORF">BKA59DRAFT_462833</name>
</gene>
<dbReference type="AlphaFoldDB" id="A0A8K0S6Q6"/>
<feature type="region of interest" description="Disordered" evidence="6">
    <location>
        <begin position="66"/>
        <end position="96"/>
    </location>
</feature>
<keyword evidence="3" id="KW-0805">Transcription regulation</keyword>
<name>A0A8K0S6Q6_9HYPO</name>
<keyword evidence="5" id="KW-0539">Nucleus</keyword>
<evidence type="ECO:0000256" key="1">
    <source>
        <dbReference type="ARBA" id="ARBA00004123"/>
    </source>
</evidence>
<dbReference type="CDD" id="cd12148">
    <property type="entry name" value="fungal_TF_MHR"/>
    <property type="match status" value="1"/>
</dbReference>
<evidence type="ECO:0000256" key="6">
    <source>
        <dbReference type="SAM" id="MobiDB-lite"/>
    </source>
</evidence>
<dbReference type="Pfam" id="PF00172">
    <property type="entry name" value="Zn_clus"/>
    <property type="match status" value="1"/>
</dbReference>
<organism evidence="8 9">
    <name type="scientific">Fusarium tricinctum</name>
    <dbReference type="NCBI Taxonomy" id="61284"/>
    <lineage>
        <taxon>Eukaryota</taxon>
        <taxon>Fungi</taxon>
        <taxon>Dikarya</taxon>
        <taxon>Ascomycota</taxon>
        <taxon>Pezizomycotina</taxon>
        <taxon>Sordariomycetes</taxon>
        <taxon>Hypocreomycetidae</taxon>
        <taxon>Hypocreales</taxon>
        <taxon>Nectriaceae</taxon>
        <taxon>Fusarium</taxon>
        <taxon>Fusarium tricinctum species complex</taxon>
    </lineage>
</organism>
<dbReference type="InterPro" id="IPR007219">
    <property type="entry name" value="XnlR_reg_dom"/>
</dbReference>
<evidence type="ECO:0000259" key="7">
    <source>
        <dbReference type="PROSITE" id="PS50048"/>
    </source>
</evidence>
<dbReference type="Pfam" id="PF04082">
    <property type="entry name" value="Fungal_trans"/>
    <property type="match status" value="1"/>
</dbReference>
<keyword evidence="4" id="KW-0804">Transcription</keyword>
<dbReference type="SMART" id="SM00066">
    <property type="entry name" value="GAL4"/>
    <property type="match status" value="1"/>
</dbReference>
<dbReference type="GO" id="GO:0005634">
    <property type="term" value="C:nucleus"/>
    <property type="evidence" value="ECO:0007669"/>
    <property type="project" value="UniProtKB-SubCell"/>
</dbReference>
<feature type="compositionally biased region" description="Polar residues" evidence="6">
    <location>
        <begin position="652"/>
        <end position="673"/>
    </location>
</feature>
<comment type="caution">
    <text evidence="8">The sequence shown here is derived from an EMBL/GenBank/DDBJ whole genome shotgun (WGS) entry which is preliminary data.</text>
</comment>
<evidence type="ECO:0000256" key="2">
    <source>
        <dbReference type="ARBA" id="ARBA00022723"/>
    </source>
</evidence>
<evidence type="ECO:0000256" key="5">
    <source>
        <dbReference type="ARBA" id="ARBA00023242"/>
    </source>
</evidence>
<sequence>MSSKHPLRRSCAFCRARKIKCSNETICEACRKQGADCIYDFEPPRPKVRNLSFDSTKASNLLQVRSEHELPDSKRRRSCSANSASSMSPGKTHEDLATLGDGVESLAASLEHMFHDKFSQLIVAESRRTPPQPKLNNIQVLCANLLPAIAFDLVTAVGQRYSDLGCPQSSDPSDQLISTGLSNDSTTTMFDNTTAYCSPLSNLSHRHRNQLIDVWFSAHPLTFLISKTLLLREIREDTCDEILMAVMLADASFVIGEQSAVIRGHELLQWAKTQLQMRPYYRPSEDSDAVYSGVPTRVYKGVTTAQALVLLAWNALSLQEFRRAVCYIGVAIKLVTEIKDAMSKDVSPPNSSRINGVDVLDIEKELVSNLWWMTFSLNLWSSIQTGAMPDITPSTFSLDSLPLTETCSVSIQLDLVSENFNTLQKQKSNIREMWPVAYIVNTVAYLVSYEPDQAVSKHGVGICKEAIRLLEVTNTKDSNSDGLTEGGSRQLLTAFHQTMVIQFLFPKNESYYEKVVVPTETVHQFSSSVEQIMQSLSPSKGHLNHHMASASSFQQSLSKALCTLLGTCSRAFNLIRENPGLRLDHSYFRSEWDNRLCSLASSLYSVSKDERFYQGVALRNVRKQLKSCARAFGSQNTSNVLGLLDPGMNSMRSVSHSPQGSINASNGLNTNEALTDMPSPFQCHESTSRLSSSMPSSSRSSTSVSAHSFTPFEEMNKWPITETFSHGMMGAGHLHSPPIMHQGAQNGTHMQNVWYSQPPPIMNFETAGPVSIPPDQWVWPTTNAEAATYLSFQSLDMDEA</sequence>
<dbReference type="PROSITE" id="PS00463">
    <property type="entry name" value="ZN2_CY6_FUNGAL_1"/>
    <property type="match status" value="1"/>
</dbReference>
<dbReference type="PANTHER" id="PTHR47338:SF5">
    <property type="entry name" value="ZN(II)2CYS6 TRANSCRIPTION FACTOR (EUROFUNG)"/>
    <property type="match status" value="1"/>
</dbReference>
<dbReference type="OrthoDB" id="5069333at2759"/>
<dbReference type="GO" id="GO:0008270">
    <property type="term" value="F:zinc ion binding"/>
    <property type="evidence" value="ECO:0007669"/>
    <property type="project" value="InterPro"/>
</dbReference>
<dbReference type="GO" id="GO:0003677">
    <property type="term" value="F:DNA binding"/>
    <property type="evidence" value="ECO:0007669"/>
    <property type="project" value="InterPro"/>
</dbReference>
<dbReference type="CDD" id="cd00067">
    <property type="entry name" value="GAL4"/>
    <property type="match status" value="1"/>
</dbReference>
<dbReference type="EMBL" id="JAGPXF010000001">
    <property type="protein sequence ID" value="KAH7262158.1"/>
    <property type="molecule type" value="Genomic_DNA"/>
</dbReference>
<evidence type="ECO:0000256" key="4">
    <source>
        <dbReference type="ARBA" id="ARBA00023163"/>
    </source>
</evidence>
<protein>
    <recommendedName>
        <fullName evidence="7">Zn(2)-C6 fungal-type domain-containing protein</fullName>
    </recommendedName>
</protein>
<evidence type="ECO:0000256" key="3">
    <source>
        <dbReference type="ARBA" id="ARBA00023015"/>
    </source>
</evidence>
<dbReference type="InterPro" id="IPR050815">
    <property type="entry name" value="TF_fung"/>
</dbReference>
<dbReference type="PROSITE" id="PS50048">
    <property type="entry name" value="ZN2_CY6_FUNGAL_2"/>
    <property type="match status" value="1"/>
</dbReference>
<feature type="domain" description="Zn(2)-C6 fungal-type" evidence="7">
    <location>
        <begin position="10"/>
        <end position="39"/>
    </location>
</feature>
<feature type="region of interest" description="Disordered" evidence="6">
    <location>
        <begin position="652"/>
        <end position="706"/>
    </location>
</feature>
<keyword evidence="9" id="KW-1185">Reference proteome</keyword>
<dbReference type="SUPFAM" id="SSF57701">
    <property type="entry name" value="Zn2/Cys6 DNA-binding domain"/>
    <property type="match status" value="1"/>
</dbReference>
<dbReference type="GO" id="GO:0000981">
    <property type="term" value="F:DNA-binding transcription factor activity, RNA polymerase II-specific"/>
    <property type="evidence" value="ECO:0007669"/>
    <property type="project" value="InterPro"/>
</dbReference>
<dbReference type="InterPro" id="IPR036864">
    <property type="entry name" value="Zn2-C6_fun-type_DNA-bd_sf"/>
</dbReference>
<keyword evidence="2" id="KW-0479">Metal-binding</keyword>
<reference evidence="8" key="1">
    <citation type="journal article" date="2021" name="Nat. Commun.">
        <title>Genetic determinants of endophytism in the Arabidopsis root mycobiome.</title>
        <authorList>
            <person name="Mesny F."/>
            <person name="Miyauchi S."/>
            <person name="Thiergart T."/>
            <person name="Pickel B."/>
            <person name="Atanasova L."/>
            <person name="Karlsson M."/>
            <person name="Huettel B."/>
            <person name="Barry K.W."/>
            <person name="Haridas S."/>
            <person name="Chen C."/>
            <person name="Bauer D."/>
            <person name="Andreopoulos W."/>
            <person name="Pangilinan J."/>
            <person name="LaButti K."/>
            <person name="Riley R."/>
            <person name="Lipzen A."/>
            <person name="Clum A."/>
            <person name="Drula E."/>
            <person name="Henrissat B."/>
            <person name="Kohler A."/>
            <person name="Grigoriev I.V."/>
            <person name="Martin F.M."/>
            <person name="Hacquard S."/>
        </authorList>
    </citation>
    <scope>NUCLEOTIDE SEQUENCE</scope>
    <source>
        <strain evidence="8">MPI-SDFR-AT-0068</strain>
    </source>
</reference>
<dbReference type="GO" id="GO:0006351">
    <property type="term" value="P:DNA-templated transcription"/>
    <property type="evidence" value="ECO:0007669"/>
    <property type="project" value="InterPro"/>
</dbReference>
<dbReference type="InterPro" id="IPR001138">
    <property type="entry name" value="Zn2Cys6_DnaBD"/>
</dbReference>
<evidence type="ECO:0000313" key="8">
    <source>
        <dbReference type="EMBL" id="KAH7262158.1"/>
    </source>
</evidence>
<feature type="compositionally biased region" description="Low complexity" evidence="6">
    <location>
        <begin position="688"/>
        <end position="706"/>
    </location>
</feature>
<dbReference type="PANTHER" id="PTHR47338">
    <property type="entry name" value="ZN(II)2CYS6 TRANSCRIPTION FACTOR (EUROFUNG)-RELATED"/>
    <property type="match status" value="1"/>
</dbReference>